<dbReference type="Gene3D" id="1.20.1050.10">
    <property type="match status" value="1"/>
</dbReference>
<dbReference type="AlphaFoldDB" id="A0A545T021"/>
<dbReference type="OrthoDB" id="9810080at2"/>
<dbReference type="EMBL" id="VHSG01000024">
    <property type="protein sequence ID" value="TQV70565.1"/>
    <property type="molecule type" value="Genomic_DNA"/>
</dbReference>
<sequence length="201" mass="22851">MKLYDANAGNAKRVRIFIEEKGIEVPRQTVELGKDTRAPWFRNLNSLGEVPVLVLDDGHVITESNAICRYLDIAFPQNPLMGTHAQEQGHIEMWSQRIYQQIFLTVGLMVRHTLPLFEEVIEQVPAFAATQRRAMPDRWKWLDQEMSDGRPFIAGDNFTFADVQGMTALTIADIFDLGVPEDCAYVGKWANGMRARPSWNA</sequence>
<dbReference type="GO" id="GO:0016740">
    <property type="term" value="F:transferase activity"/>
    <property type="evidence" value="ECO:0007669"/>
    <property type="project" value="UniProtKB-KW"/>
</dbReference>
<dbReference type="CDD" id="cd03051">
    <property type="entry name" value="GST_N_GTT2_like"/>
    <property type="match status" value="1"/>
</dbReference>
<dbReference type="PROSITE" id="PS50404">
    <property type="entry name" value="GST_NTER"/>
    <property type="match status" value="1"/>
</dbReference>
<dbReference type="RefSeq" id="WP_142928975.1">
    <property type="nucleotide sequence ID" value="NZ_ML660102.1"/>
</dbReference>
<evidence type="ECO:0000259" key="2">
    <source>
        <dbReference type="PROSITE" id="PS50405"/>
    </source>
</evidence>
<dbReference type="InterPro" id="IPR040079">
    <property type="entry name" value="Glutathione_S-Trfase"/>
</dbReference>
<dbReference type="Proteomes" id="UP000319732">
    <property type="component" value="Unassembled WGS sequence"/>
</dbReference>
<dbReference type="Pfam" id="PF13409">
    <property type="entry name" value="GST_N_2"/>
    <property type="match status" value="1"/>
</dbReference>
<dbReference type="InterPro" id="IPR004045">
    <property type="entry name" value="Glutathione_S-Trfase_N"/>
</dbReference>
<dbReference type="InterPro" id="IPR036282">
    <property type="entry name" value="Glutathione-S-Trfase_C_sf"/>
</dbReference>
<protein>
    <submittedName>
        <fullName evidence="3">Glutathione S-transferase family protein</fullName>
    </submittedName>
</protein>
<dbReference type="Gene3D" id="3.40.30.10">
    <property type="entry name" value="Glutaredoxin"/>
    <property type="match status" value="1"/>
</dbReference>
<feature type="domain" description="GST C-terminal" evidence="2">
    <location>
        <begin position="84"/>
        <end position="201"/>
    </location>
</feature>
<gene>
    <name evidence="3" type="ORF">FKG94_21320</name>
</gene>
<dbReference type="InterPro" id="IPR036249">
    <property type="entry name" value="Thioredoxin-like_sf"/>
</dbReference>
<accession>A0A545T021</accession>
<dbReference type="PANTHER" id="PTHR44051:SF8">
    <property type="entry name" value="GLUTATHIONE S-TRANSFERASE GSTA"/>
    <property type="match status" value="1"/>
</dbReference>
<feature type="domain" description="GST N-terminal" evidence="1">
    <location>
        <begin position="1"/>
        <end position="79"/>
    </location>
</feature>
<comment type="caution">
    <text evidence="3">The sequence shown here is derived from an EMBL/GenBank/DDBJ whole genome shotgun (WGS) entry which is preliminary data.</text>
</comment>
<name>A0A545T021_9GAMM</name>
<dbReference type="PANTHER" id="PTHR44051">
    <property type="entry name" value="GLUTATHIONE S-TRANSFERASE-RELATED"/>
    <property type="match status" value="1"/>
</dbReference>
<evidence type="ECO:0000313" key="4">
    <source>
        <dbReference type="Proteomes" id="UP000319732"/>
    </source>
</evidence>
<proteinExistence type="predicted"/>
<dbReference type="PROSITE" id="PS50405">
    <property type="entry name" value="GST_CTER"/>
    <property type="match status" value="1"/>
</dbReference>
<evidence type="ECO:0000259" key="1">
    <source>
        <dbReference type="PROSITE" id="PS50404"/>
    </source>
</evidence>
<keyword evidence="4" id="KW-1185">Reference proteome</keyword>
<reference evidence="3 4" key="1">
    <citation type="submission" date="2019-06" db="EMBL/GenBank/DDBJ databases">
        <title>Whole genome sequence for Cellvibrionaceae sp. R142.</title>
        <authorList>
            <person name="Wang G."/>
        </authorList>
    </citation>
    <scope>NUCLEOTIDE SEQUENCE [LARGE SCALE GENOMIC DNA]</scope>
    <source>
        <strain evidence="3 4">R142</strain>
    </source>
</reference>
<dbReference type="InterPro" id="IPR004046">
    <property type="entry name" value="GST_C"/>
</dbReference>
<dbReference type="SUPFAM" id="SSF52833">
    <property type="entry name" value="Thioredoxin-like"/>
    <property type="match status" value="1"/>
</dbReference>
<dbReference type="Pfam" id="PF00043">
    <property type="entry name" value="GST_C"/>
    <property type="match status" value="1"/>
</dbReference>
<dbReference type="SFLD" id="SFLDS00019">
    <property type="entry name" value="Glutathione_Transferase_(cytos"/>
    <property type="match status" value="1"/>
</dbReference>
<evidence type="ECO:0000313" key="3">
    <source>
        <dbReference type="EMBL" id="TQV70565.1"/>
    </source>
</evidence>
<dbReference type="InterPro" id="IPR034345">
    <property type="entry name" value="Gtt2-like_N"/>
</dbReference>
<keyword evidence="3" id="KW-0808">Transferase</keyword>
<dbReference type="SFLD" id="SFLDG00358">
    <property type="entry name" value="Main_(cytGST)"/>
    <property type="match status" value="1"/>
</dbReference>
<dbReference type="InterPro" id="IPR010987">
    <property type="entry name" value="Glutathione-S-Trfase_C-like"/>
</dbReference>
<dbReference type="SUPFAM" id="SSF47616">
    <property type="entry name" value="GST C-terminal domain-like"/>
    <property type="match status" value="1"/>
</dbReference>
<organism evidence="3 4">
    <name type="scientific">Exilibacterium tricleocarpae</name>
    <dbReference type="NCBI Taxonomy" id="2591008"/>
    <lineage>
        <taxon>Bacteria</taxon>
        <taxon>Pseudomonadati</taxon>
        <taxon>Pseudomonadota</taxon>
        <taxon>Gammaproteobacteria</taxon>
        <taxon>Cellvibrionales</taxon>
        <taxon>Cellvibrionaceae</taxon>
        <taxon>Exilibacterium</taxon>
    </lineage>
</organism>